<feature type="region of interest" description="Disordered" evidence="7">
    <location>
        <begin position="349"/>
        <end position="409"/>
    </location>
</feature>
<feature type="region of interest" description="Disordered" evidence="7">
    <location>
        <begin position="557"/>
        <end position="628"/>
    </location>
</feature>
<name>A0A7N0UB32_KALFE</name>
<dbReference type="CDD" id="cd12203">
    <property type="entry name" value="GT1"/>
    <property type="match status" value="2"/>
</dbReference>
<dbReference type="GO" id="GO:0005634">
    <property type="term" value="C:nucleus"/>
    <property type="evidence" value="ECO:0007669"/>
    <property type="project" value="UniProtKB-SubCell"/>
</dbReference>
<evidence type="ECO:0000256" key="4">
    <source>
        <dbReference type="ARBA" id="ARBA00023125"/>
    </source>
</evidence>
<evidence type="ECO:0000256" key="7">
    <source>
        <dbReference type="SAM" id="MobiDB-lite"/>
    </source>
</evidence>
<evidence type="ECO:0000256" key="1">
    <source>
        <dbReference type="ARBA" id="ARBA00004123"/>
    </source>
</evidence>
<dbReference type="PROSITE" id="PS50090">
    <property type="entry name" value="MYB_LIKE"/>
    <property type="match status" value="2"/>
</dbReference>
<feature type="compositionally biased region" description="Polar residues" evidence="7">
    <location>
        <begin position="237"/>
        <end position="246"/>
    </location>
</feature>
<keyword evidence="5" id="KW-0804">Transcription</keyword>
<feature type="compositionally biased region" description="Polar residues" evidence="7">
    <location>
        <begin position="201"/>
        <end position="211"/>
    </location>
</feature>
<feature type="domain" description="Myb-like" evidence="8">
    <location>
        <begin position="66"/>
        <end position="130"/>
    </location>
</feature>
<dbReference type="InterPro" id="IPR044822">
    <property type="entry name" value="Myb_DNA-bind_4"/>
</dbReference>
<dbReference type="Pfam" id="PF13837">
    <property type="entry name" value="Myb_DNA-bind_4"/>
    <property type="match status" value="2"/>
</dbReference>
<dbReference type="FunFam" id="1.10.10.60:FF:000061">
    <property type="entry name" value="Trihelix transcription factor GT-2"/>
    <property type="match status" value="1"/>
</dbReference>
<feature type="compositionally biased region" description="Acidic residues" evidence="7">
    <location>
        <begin position="570"/>
        <end position="599"/>
    </location>
</feature>
<keyword evidence="4" id="KW-0238">DNA-binding</keyword>
<keyword evidence="2" id="KW-0677">Repeat</keyword>
<feature type="compositionally biased region" description="Low complexity" evidence="7">
    <location>
        <begin position="212"/>
        <end position="223"/>
    </location>
</feature>
<accession>A0A7N0UB32</accession>
<keyword evidence="6" id="KW-0539">Nucleus</keyword>
<feature type="domain" description="Myb-like" evidence="8">
    <location>
        <begin position="424"/>
        <end position="488"/>
    </location>
</feature>
<protein>
    <recommendedName>
        <fullName evidence="8">Myb-like domain-containing protein</fullName>
    </recommendedName>
</protein>
<evidence type="ECO:0000256" key="5">
    <source>
        <dbReference type="ARBA" id="ARBA00023163"/>
    </source>
</evidence>
<feature type="region of interest" description="Disordered" evidence="7">
    <location>
        <begin position="201"/>
        <end position="266"/>
    </location>
</feature>
<reference evidence="9" key="1">
    <citation type="submission" date="2021-01" db="UniProtKB">
        <authorList>
            <consortium name="EnsemblPlants"/>
        </authorList>
    </citation>
    <scope>IDENTIFICATION</scope>
</reference>
<feature type="compositionally biased region" description="Pro residues" evidence="7">
    <location>
        <begin position="384"/>
        <end position="398"/>
    </location>
</feature>
<evidence type="ECO:0000259" key="8">
    <source>
        <dbReference type="PROSITE" id="PS50090"/>
    </source>
</evidence>
<dbReference type="Gramene" id="Kaladp0059s0221.1.v1.1">
    <property type="protein sequence ID" value="Kaladp0059s0221.1.v1.1"/>
    <property type="gene ID" value="Kaladp0059s0221.v1.1"/>
</dbReference>
<proteinExistence type="predicted"/>
<keyword evidence="3" id="KW-0805">Transcription regulation</keyword>
<feature type="compositionally biased region" description="Low complexity" evidence="7">
    <location>
        <begin position="349"/>
        <end position="363"/>
    </location>
</feature>
<dbReference type="OMA" id="NPCFINI"/>
<feature type="region of interest" description="Disordered" evidence="7">
    <location>
        <begin position="15"/>
        <end position="36"/>
    </location>
</feature>
<dbReference type="SMART" id="SM00717">
    <property type="entry name" value="SANT"/>
    <property type="match status" value="2"/>
</dbReference>
<feature type="compositionally biased region" description="Pro residues" evidence="7">
    <location>
        <begin position="364"/>
        <end position="375"/>
    </location>
</feature>
<feature type="region of interest" description="Disordered" evidence="7">
    <location>
        <begin position="522"/>
        <end position="545"/>
    </location>
</feature>
<dbReference type="EnsemblPlants" id="Kaladp0059s0221.1.v1.1">
    <property type="protein sequence ID" value="Kaladp0059s0221.1.v1.1"/>
    <property type="gene ID" value="Kaladp0059s0221.v1.1"/>
</dbReference>
<dbReference type="PANTHER" id="PTHR21654:SF59">
    <property type="entry name" value="TRIHELIX TRANSCRIPTION FACTOR DF1"/>
    <property type="match status" value="1"/>
</dbReference>
<dbReference type="FunFam" id="1.10.10.60:FF:000092">
    <property type="entry name" value="Trihelix transcription factor GT-2"/>
    <property type="match status" value="1"/>
</dbReference>
<evidence type="ECO:0000256" key="2">
    <source>
        <dbReference type="ARBA" id="ARBA00022737"/>
    </source>
</evidence>
<sequence>MMLGGGGGGDGASMLVSSAGGGGDNTASNNNNSSVGGVVVFGEDQEIHNSTSGNNNMMMMMEDGDRNNSGGNRWPRQETLALLKIRSDMDVAFRDSNLKGPLWDDVSRKMGELGYHRSAKKCKEKFENVYKYHKRTKEGRSSKSDGKTYRFFDQLEALDQLQPFQMPPPPVQQPPQVSHSKAPPFLMQPPPALQTPTTISFSQHQPCTNNVTNSNPITTTAPITPVPTNPTIISPNYQSGATTFMVSTSSSTSSDDLQQRRRTGKKRKWRDFFEKLMRDVVDKQEELQNKFLRSIEMRERERSMREEAWRMEEMARLNREHEVLVQERAAAAAKDAAVIAFLQKIAGQQPQTQSQPQPQLQALPPQPKQQPPQPPHTIQLNPSTTPPPPQRQPPPQQPQPLNVMRPDSNAAGAKNNLAIVCGSNQPASSSRWPKAEVETLVKLRTSFEIKYQENGPKGPFWEEISAGMRSLGYNRNAKRCKEKWENINKYFKKVKESNKQRPEDSKTCPYYHLLDTIYKEKKGGGGGGGNINSYLPPHSTNSLMAPPLMVQPEQQWPLAPQAQARHQNEQGEDQDDMLDEDELDEDMEDEEEEGDEEDNNGGTYEVVATASNGAPPAATGSLGTTAVA</sequence>
<dbReference type="InterPro" id="IPR001005">
    <property type="entry name" value="SANT/Myb"/>
</dbReference>
<comment type="subcellular location">
    <subcellularLocation>
        <location evidence="1">Nucleus</location>
    </subcellularLocation>
</comment>
<dbReference type="GO" id="GO:0006355">
    <property type="term" value="P:regulation of DNA-templated transcription"/>
    <property type="evidence" value="ECO:0007669"/>
    <property type="project" value="UniProtKB-ARBA"/>
</dbReference>
<dbReference type="Gene3D" id="1.10.10.60">
    <property type="entry name" value="Homeodomain-like"/>
    <property type="match status" value="2"/>
</dbReference>
<organism evidence="9 10">
    <name type="scientific">Kalanchoe fedtschenkoi</name>
    <name type="common">Lavender scallops</name>
    <name type="synonym">South American air plant</name>
    <dbReference type="NCBI Taxonomy" id="63787"/>
    <lineage>
        <taxon>Eukaryota</taxon>
        <taxon>Viridiplantae</taxon>
        <taxon>Streptophyta</taxon>
        <taxon>Embryophyta</taxon>
        <taxon>Tracheophyta</taxon>
        <taxon>Spermatophyta</taxon>
        <taxon>Magnoliopsida</taxon>
        <taxon>eudicotyledons</taxon>
        <taxon>Gunneridae</taxon>
        <taxon>Pentapetalae</taxon>
        <taxon>Saxifragales</taxon>
        <taxon>Crassulaceae</taxon>
        <taxon>Kalanchoe</taxon>
    </lineage>
</organism>
<dbReference type="AlphaFoldDB" id="A0A7N0UB32"/>
<dbReference type="GO" id="GO:0003677">
    <property type="term" value="F:DNA binding"/>
    <property type="evidence" value="ECO:0007669"/>
    <property type="project" value="UniProtKB-KW"/>
</dbReference>
<evidence type="ECO:0000256" key="3">
    <source>
        <dbReference type="ARBA" id="ARBA00023015"/>
    </source>
</evidence>
<dbReference type="PANTHER" id="PTHR21654">
    <property type="entry name" value="FI21293P1"/>
    <property type="match status" value="1"/>
</dbReference>
<evidence type="ECO:0000313" key="9">
    <source>
        <dbReference type="EnsemblPlants" id="Kaladp0059s0221.1.v1.1"/>
    </source>
</evidence>
<evidence type="ECO:0000256" key="6">
    <source>
        <dbReference type="ARBA" id="ARBA00023242"/>
    </source>
</evidence>
<evidence type="ECO:0000313" key="10">
    <source>
        <dbReference type="Proteomes" id="UP000594263"/>
    </source>
</evidence>
<dbReference type="Proteomes" id="UP000594263">
    <property type="component" value="Unplaced"/>
</dbReference>
<keyword evidence="10" id="KW-1185">Reference proteome</keyword>
<feature type="compositionally biased region" description="Low complexity" evidence="7">
    <location>
        <begin position="25"/>
        <end position="36"/>
    </location>
</feature>